<comment type="caution">
    <text evidence="13">The sequence shown here is derived from an EMBL/GenBank/DDBJ whole genome shotgun (WGS) entry which is preliminary data.</text>
</comment>
<feature type="binding site" evidence="10">
    <location>
        <begin position="95"/>
        <end position="105"/>
    </location>
    <ligand>
        <name>ATP</name>
        <dbReference type="ChEBI" id="CHEBI:30616"/>
    </ligand>
</feature>
<dbReference type="InterPro" id="IPR013750">
    <property type="entry name" value="GHMP_kinase_C_dom"/>
</dbReference>
<keyword evidence="6 10" id="KW-0418">Kinase</keyword>
<dbReference type="SUPFAM" id="SSF55060">
    <property type="entry name" value="GHMP Kinase, C-terminal domain"/>
    <property type="match status" value="1"/>
</dbReference>
<evidence type="ECO:0000256" key="5">
    <source>
        <dbReference type="ARBA" id="ARBA00022741"/>
    </source>
</evidence>
<dbReference type="InterPro" id="IPR020568">
    <property type="entry name" value="Ribosomal_Su5_D2-typ_SF"/>
</dbReference>
<evidence type="ECO:0000256" key="10">
    <source>
        <dbReference type="HAMAP-Rule" id="MF_00061"/>
    </source>
</evidence>
<comment type="pathway">
    <text evidence="10">Isoprenoid biosynthesis; isopentenyl diphosphate biosynthesis via DXP pathway; isopentenyl diphosphate from 1-deoxy-D-xylulose 5-phosphate: step 3/6.</text>
</comment>
<evidence type="ECO:0000256" key="8">
    <source>
        <dbReference type="ARBA" id="ARBA00023229"/>
    </source>
</evidence>
<dbReference type="GO" id="GO:0019288">
    <property type="term" value="P:isopentenyl diphosphate biosynthetic process, methylerythritol 4-phosphate pathway"/>
    <property type="evidence" value="ECO:0007669"/>
    <property type="project" value="UniProtKB-UniRule"/>
</dbReference>
<evidence type="ECO:0000256" key="9">
    <source>
        <dbReference type="ARBA" id="ARBA00032554"/>
    </source>
</evidence>
<accession>A0A8S8XGV4</accession>
<organism evidence="13 14">
    <name type="scientific">Roseiterribacter gracilis</name>
    <dbReference type="NCBI Taxonomy" id="2812848"/>
    <lineage>
        <taxon>Bacteria</taxon>
        <taxon>Pseudomonadati</taxon>
        <taxon>Pseudomonadota</taxon>
        <taxon>Alphaproteobacteria</taxon>
        <taxon>Rhodospirillales</taxon>
        <taxon>Roseiterribacteraceae</taxon>
        <taxon>Roseiterribacter</taxon>
    </lineage>
</organism>
<keyword evidence="5 10" id="KW-0547">Nucleotide-binding</keyword>
<keyword evidence="14" id="KW-1185">Reference proteome</keyword>
<dbReference type="EMBL" id="BOPV01000001">
    <property type="protein sequence ID" value="GIL41754.1"/>
    <property type="molecule type" value="Genomic_DNA"/>
</dbReference>
<dbReference type="PANTHER" id="PTHR43527">
    <property type="entry name" value="4-DIPHOSPHOCYTIDYL-2-C-METHYL-D-ERYTHRITOL KINASE, CHLOROPLASTIC"/>
    <property type="match status" value="1"/>
</dbReference>
<dbReference type="InterPro" id="IPR004424">
    <property type="entry name" value="IspE"/>
</dbReference>
<keyword evidence="8 10" id="KW-0414">Isoprene biosynthesis</keyword>
<reference evidence="13" key="1">
    <citation type="submission" date="2021-02" db="EMBL/GenBank/DDBJ databases">
        <title>Genome sequence of Rhodospirillales sp. strain TMPK1 isolated from soil.</title>
        <authorList>
            <person name="Nakai R."/>
            <person name="Kusada H."/>
            <person name="Tamaki H."/>
        </authorList>
    </citation>
    <scope>NUCLEOTIDE SEQUENCE</scope>
    <source>
        <strain evidence="13">TMPK1</strain>
    </source>
</reference>
<dbReference type="RefSeq" id="WP_420245382.1">
    <property type="nucleotide sequence ID" value="NZ_BOPV01000001.1"/>
</dbReference>
<keyword evidence="4 10" id="KW-0808">Transferase</keyword>
<evidence type="ECO:0000259" key="12">
    <source>
        <dbReference type="Pfam" id="PF08544"/>
    </source>
</evidence>
<dbReference type="Gene3D" id="3.30.230.10">
    <property type="match status" value="1"/>
</dbReference>
<sequence length="291" mass="29765">MDIRVAAPAKLNLYLHVVGKRADGYHLLDSLVAFAADGDVVSASPAPSLQLTIDGPFADGLSNGADNLVHRAASELAAAVGRAPAVALTLTKNLPVASGIGGGSADAAAALRALCDLWSIAPDDARVEAIAAKLGADVPVCLRGEAAYLVGIGHETDPAPSLPAAGLLLVNPRVPLPTPPVFKARSGPFSAPARLERAPRDAAELGAMLAARHNDLAAPAITIVPAIRDILTALEATGGVRLARMSGSGATCFALYDDEDSAIRAAATLNPSWWALPSRLSTRLPPPIRCE</sequence>
<comment type="similarity">
    <text evidence="1 10">Belongs to the GHMP kinase family. IspE subfamily.</text>
</comment>
<proteinExistence type="inferred from homology"/>
<dbReference type="PIRSF" id="PIRSF010376">
    <property type="entry name" value="IspE"/>
    <property type="match status" value="1"/>
</dbReference>
<evidence type="ECO:0000256" key="2">
    <source>
        <dbReference type="ARBA" id="ARBA00012052"/>
    </source>
</evidence>
<gene>
    <name evidence="10 13" type="primary">ispE</name>
    <name evidence="13" type="ORF">TMPK1_39910</name>
</gene>
<dbReference type="AlphaFoldDB" id="A0A8S8XGV4"/>
<dbReference type="NCBIfam" id="TIGR00154">
    <property type="entry name" value="ispE"/>
    <property type="match status" value="1"/>
</dbReference>
<evidence type="ECO:0000259" key="11">
    <source>
        <dbReference type="Pfam" id="PF00288"/>
    </source>
</evidence>
<evidence type="ECO:0000256" key="6">
    <source>
        <dbReference type="ARBA" id="ARBA00022777"/>
    </source>
</evidence>
<dbReference type="Pfam" id="PF00288">
    <property type="entry name" value="GHMP_kinases_N"/>
    <property type="match status" value="1"/>
</dbReference>
<dbReference type="Gene3D" id="3.30.70.890">
    <property type="entry name" value="GHMP kinase, C-terminal domain"/>
    <property type="match status" value="1"/>
</dbReference>
<dbReference type="GO" id="GO:0050515">
    <property type="term" value="F:4-(cytidine 5'-diphospho)-2-C-methyl-D-erythritol kinase activity"/>
    <property type="evidence" value="ECO:0007669"/>
    <property type="project" value="UniProtKB-UniRule"/>
</dbReference>
<feature type="active site" evidence="10">
    <location>
        <position position="10"/>
    </location>
</feature>
<evidence type="ECO:0000256" key="4">
    <source>
        <dbReference type="ARBA" id="ARBA00022679"/>
    </source>
</evidence>
<dbReference type="NCBIfam" id="NF011202">
    <property type="entry name" value="PRK14608.1"/>
    <property type="match status" value="1"/>
</dbReference>
<comment type="function">
    <text evidence="10">Catalyzes the phosphorylation of the position 2 hydroxy group of 4-diphosphocytidyl-2C-methyl-D-erythritol.</text>
</comment>
<evidence type="ECO:0000256" key="1">
    <source>
        <dbReference type="ARBA" id="ARBA00009684"/>
    </source>
</evidence>
<evidence type="ECO:0000313" key="13">
    <source>
        <dbReference type="EMBL" id="GIL41754.1"/>
    </source>
</evidence>
<evidence type="ECO:0000313" key="14">
    <source>
        <dbReference type="Proteomes" id="UP000681075"/>
    </source>
</evidence>
<dbReference type="InterPro" id="IPR036554">
    <property type="entry name" value="GHMP_kinase_C_sf"/>
</dbReference>
<feature type="domain" description="GHMP kinase C-terminal" evidence="12">
    <location>
        <begin position="200"/>
        <end position="269"/>
    </location>
</feature>
<dbReference type="Proteomes" id="UP000681075">
    <property type="component" value="Unassembled WGS sequence"/>
</dbReference>
<dbReference type="GO" id="GO:0005524">
    <property type="term" value="F:ATP binding"/>
    <property type="evidence" value="ECO:0007669"/>
    <property type="project" value="UniProtKB-UniRule"/>
</dbReference>
<feature type="active site" evidence="10">
    <location>
        <position position="137"/>
    </location>
</feature>
<dbReference type="SUPFAM" id="SSF54211">
    <property type="entry name" value="Ribosomal protein S5 domain 2-like"/>
    <property type="match status" value="1"/>
</dbReference>
<evidence type="ECO:0000256" key="7">
    <source>
        <dbReference type="ARBA" id="ARBA00022840"/>
    </source>
</evidence>
<dbReference type="InterPro" id="IPR014721">
    <property type="entry name" value="Ribsml_uS5_D2-typ_fold_subgr"/>
</dbReference>
<feature type="domain" description="GHMP kinase N-terminal" evidence="11">
    <location>
        <begin position="67"/>
        <end position="144"/>
    </location>
</feature>
<dbReference type="Pfam" id="PF08544">
    <property type="entry name" value="GHMP_kinases_C"/>
    <property type="match status" value="1"/>
</dbReference>
<dbReference type="InterPro" id="IPR006204">
    <property type="entry name" value="GHMP_kinase_N_dom"/>
</dbReference>
<name>A0A8S8XGV4_9PROT</name>
<dbReference type="GO" id="GO:0016114">
    <property type="term" value="P:terpenoid biosynthetic process"/>
    <property type="evidence" value="ECO:0007669"/>
    <property type="project" value="UniProtKB-UniRule"/>
</dbReference>
<dbReference type="PANTHER" id="PTHR43527:SF2">
    <property type="entry name" value="4-DIPHOSPHOCYTIDYL-2-C-METHYL-D-ERYTHRITOL KINASE, CHLOROPLASTIC"/>
    <property type="match status" value="1"/>
</dbReference>
<dbReference type="HAMAP" id="MF_00061">
    <property type="entry name" value="IspE"/>
    <property type="match status" value="1"/>
</dbReference>
<dbReference type="EC" id="2.7.1.148" evidence="2 10"/>
<evidence type="ECO:0000256" key="3">
    <source>
        <dbReference type="ARBA" id="ARBA00017473"/>
    </source>
</evidence>
<protein>
    <recommendedName>
        <fullName evidence="3 10">4-diphosphocytidyl-2-C-methyl-D-erythritol kinase</fullName>
        <shortName evidence="10">CMK</shortName>
        <ecNumber evidence="2 10">2.7.1.148</ecNumber>
    </recommendedName>
    <alternativeName>
        <fullName evidence="9 10">4-(cytidine-5'-diphospho)-2-C-methyl-D-erythritol kinase</fullName>
    </alternativeName>
</protein>
<keyword evidence="7 10" id="KW-0067">ATP-binding</keyword>
<comment type="catalytic activity">
    <reaction evidence="10">
        <text>4-CDP-2-C-methyl-D-erythritol + ATP = 4-CDP-2-C-methyl-D-erythritol 2-phosphate + ADP + H(+)</text>
        <dbReference type="Rhea" id="RHEA:18437"/>
        <dbReference type="ChEBI" id="CHEBI:15378"/>
        <dbReference type="ChEBI" id="CHEBI:30616"/>
        <dbReference type="ChEBI" id="CHEBI:57823"/>
        <dbReference type="ChEBI" id="CHEBI:57919"/>
        <dbReference type="ChEBI" id="CHEBI:456216"/>
        <dbReference type="EC" id="2.7.1.148"/>
    </reaction>
</comment>